<evidence type="ECO:0000256" key="13">
    <source>
        <dbReference type="ARBA" id="ARBA00023237"/>
    </source>
</evidence>
<accession>A0A939EM46</accession>
<dbReference type="PANTHER" id="PTHR32552">
    <property type="entry name" value="FERRICHROME IRON RECEPTOR-RELATED"/>
    <property type="match status" value="1"/>
</dbReference>
<comment type="caution">
    <text evidence="19">The sequence shown here is derived from an EMBL/GenBank/DDBJ whole genome shotgun (WGS) entry which is preliminary data.</text>
</comment>
<dbReference type="InterPro" id="IPR012910">
    <property type="entry name" value="Plug_dom"/>
</dbReference>
<dbReference type="InterPro" id="IPR000531">
    <property type="entry name" value="Beta-barrel_TonB"/>
</dbReference>
<evidence type="ECO:0000256" key="15">
    <source>
        <dbReference type="RuleBase" id="RU003357"/>
    </source>
</evidence>
<comment type="similarity">
    <text evidence="2 14 15">Belongs to the TonB-dependent receptor family.</text>
</comment>
<dbReference type="GO" id="GO:0038023">
    <property type="term" value="F:signaling receptor activity"/>
    <property type="evidence" value="ECO:0007669"/>
    <property type="project" value="InterPro"/>
</dbReference>
<dbReference type="PANTHER" id="PTHR32552:SF68">
    <property type="entry name" value="FERRICHROME OUTER MEMBRANE TRANSPORTER_PHAGE RECEPTOR"/>
    <property type="match status" value="1"/>
</dbReference>
<dbReference type="Pfam" id="PF07715">
    <property type="entry name" value="Plug"/>
    <property type="match status" value="1"/>
</dbReference>
<sequence>MTRGIFAAVLMGSTALTASTAWGQSANVALEQVTVDTLNQTTATGEVEGYVADATLTGSKTATPLNEVPQSVSVIGEEEFTDRGATKADEALRYTAGVFTQPFGYDSDTNWIFIRGFQATADGAYLDGLQNYSYAFGGLFVDSFLLERIEVLKGASSVLYGGSNPGGIVNYVSKKPTGERIRYVETGINDAGTGYFGFDIGDSYKDEFDFRVLGRLQGGDGYSDFEDGVRGTISPSLTLHLNDATKLTLLANFTGIDETHNGGAFLPYEGTVVDASFGRIDRDANFTEPGLDYYKRDQASIGYEFEHEFNADWTFRQNARYTHADVSEHSIYGNGYEAGSSTRLSRINFEHDSEVSTFLVDNQIEGKVLTGPIEHRVLGGIDYKYYNLNQVQASALFGTTTSIDVVNPVYGATQTLPVSYTNQDLFQKQLGFYAQDQLRFGDGWIVTLNGRHDSVWTNTQDGPTFYSPTQDNRNESFDSAFSGRAGLAYEFNNGLTPYASIASFFNPQIGTTQFGNMFEPETGTQYEVGIKYQPTFMDALLTVSAFDLTRQNVLTTDPTNAFAQIQTGEIRSRGIEIEAKGKITQNLMATAAFTAYDLEITKDTNAAIVGNTPYIVPEIMGSVWLEYGFDEAIFNGALDGLSVGAGLRYVGESWADQANTLKVPDVTLVDAHVGYGKDNWGVDLNVNNVFDETYVASCQTSTACAYGEGRVIKLKLHATW</sequence>
<proteinExistence type="inferred from homology"/>
<reference evidence="19" key="1">
    <citation type="submission" date="2021-03" db="EMBL/GenBank/DDBJ databases">
        <title>Roseibium sp. CAU 1637 isolated from Incheon.</title>
        <authorList>
            <person name="Kim W."/>
        </authorList>
    </citation>
    <scope>NUCLEOTIDE SEQUENCE</scope>
    <source>
        <strain evidence="19">CAU 1637</strain>
    </source>
</reference>
<dbReference type="AlphaFoldDB" id="A0A939EM46"/>
<gene>
    <name evidence="19" type="ORF">J0X15_05600</name>
</gene>
<dbReference type="InterPro" id="IPR010105">
    <property type="entry name" value="TonB_sidphr_rcpt"/>
</dbReference>
<evidence type="ECO:0000256" key="11">
    <source>
        <dbReference type="ARBA" id="ARBA00023136"/>
    </source>
</evidence>
<evidence type="ECO:0000256" key="4">
    <source>
        <dbReference type="ARBA" id="ARBA00022452"/>
    </source>
</evidence>
<dbReference type="GO" id="GO:0009279">
    <property type="term" value="C:cell outer membrane"/>
    <property type="evidence" value="ECO:0007669"/>
    <property type="project" value="UniProtKB-SubCell"/>
</dbReference>
<evidence type="ECO:0000259" key="18">
    <source>
        <dbReference type="Pfam" id="PF07715"/>
    </source>
</evidence>
<dbReference type="PROSITE" id="PS52016">
    <property type="entry name" value="TONB_DEPENDENT_REC_3"/>
    <property type="match status" value="1"/>
</dbReference>
<dbReference type="NCBIfam" id="NF010651">
    <property type="entry name" value="PRK14050.1"/>
    <property type="match status" value="1"/>
</dbReference>
<keyword evidence="12 19" id="KW-0675">Receptor</keyword>
<dbReference type="GO" id="GO:0015344">
    <property type="term" value="F:siderophore uptake transmembrane transporter activity"/>
    <property type="evidence" value="ECO:0007669"/>
    <property type="project" value="TreeGrafter"/>
</dbReference>
<keyword evidence="11 14" id="KW-0472">Membrane</keyword>
<evidence type="ECO:0000256" key="7">
    <source>
        <dbReference type="ARBA" id="ARBA00022729"/>
    </source>
</evidence>
<dbReference type="Gene3D" id="2.40.170.20">
    <property type="entry name" value="TonB-dependent receptor, beta-barrel domain"/>
    <property type="match status" value="1"/>
</dbReference>
<evidence type="ECO:0000256" key="5">
    <source>
        <dbReference type="ARBA" id="ARBA00022496"/>
    </source>
</evidence>
<feature type="domain" description="TonB-dependent receptor-like beta-barrel" evidence="17">
    <location>
        <begin position="241"/>
        <end position="689"/>
    </location>
</feature>
<evidence type="ECO:0000256" key="1">
    <source>
        <dbReference type="ARBA" id="ARBA00004571"/>
    </source>
</evidence>
<dbReference type="Proteomes" id="UP000664779">
    <property type="component" value="Unassembled WGS sequence"/>
</dbReference>
<dbReference type="InterPro" id="IPR039426">
    <property type="entry name" value="TonB-dep_rcpt-like"/>
</dbReference>
<protein>
    <submittedName>
        <fullName evidence="19">TonB-dependent siderophore receptor</fullName>
    </submittedName>
</protein>
<evidence type="ECO:0000256" key="8">
    <source>
        <dbReference type="ARBA" id="ARBA00023004"/>
    </source>
</evidence>
<keyword evidence="5" id="KW-0410">Iron transport</keyword>
<evidence type="ECO:0000256" key="14">
    <source>
        <dbReference type="PROSITE-ProRule" id="PRU01360"/>
    </source>
</evidence>
<feature type="domain" description="TonB-dependent receptor plug" evidence="18">
    <location>
        <begin position="65"/>
        <end position="168"/>
    </location>
</feature>
<evidence type="ECO:0000259" key="17">
    <source>
        <dbReference type="Pfam" id="PF00593"/>
    </source>
</evidence>
<keyword evidence="8" id="KW-0408">Iron</keyword>
<comment type="subcellular location">
    <subcellularLocation>
        <location evidence="1 14">Cell outer membrane</location>
        <topology evidence="1 14">Multi-pass membrane protein</topology>
    </subcellularLocation>
</comment>
<feature type="signal peptide" evidence="16">
    <location>
        <begin position="1"/>
        <end position="23"/>
    </location>
</feature>
<dbReference type="Gene3D" id="2.170.130.10">
    <property type="entry name" value="TonB-dependent receptor, plug domain"/>
    <property type="match status" value="1"/>
</dbReference>
<dbReference type="CDD" id="cd01347">
    <property type="entry name" value="ligand_gated_channel"/>
    <property type="match status" value="1"/>
</dbReference>
<organism evidence="19 20">
    <name type="scientific">Roseibium limicola</name>
    <dbReference type="NCBI Taxonomy" id="2816037"/>
    <lineage>
        <taxon>Bacteria</taxon>
        <taxon>Pseudomonadati</taxon>
        <taxon>Pseudomonadota</taxon>
        <taxon>Alphaproteobacteria</taxon>
        <taxon>Hyphomicrobiales</taxon>
        <taxon>Stappiaceae</taxon>
        <taxon>Roseibium</taxon>
    </lineage>
</organism>
<evidence type="ECO:0000256" key="9">
    <source>
        <dbReference type="ARBA" id="ARBA00023065"/>
    </source>
</evidence>
<keyword evidence="3 14" id="KW-0813">Transport</keyword>
<evidence type="ECO:0000256" key="3">
    <source>
        <dbReference type="ARBA" id="ARBA00022448"/>
    </source>
</evidence>
<dbReference type="GO" id="GO:0015891">
    <property type="term" value="P:siderophore transport"/>
    <property type="evidence" value="ECO:0007669"/>
    <property type="project" value="InterPro"/>
</dbReference>
<feature type="chain" id="PRO_5037090707" evidence="16">
    <location>
        <begin position="24"/>
        <end position="720"/>
    </location>
</feature>
<evidence type="ECO:0000256" key="16">
    <source>
        <dbReference type="SAM" id="SignalP"/>
    </source>
</evidence>
<dbReference type="EMBL" id="JAFLNF010000002">
    <property type="protein sequence ID" value="MBO0344685.1"/>
    <property type="molecule type" value="Genomic_DNA"/>
</dbReference>
<evidence type="ECO:0000256" key="6">
    <source>
        <dbReference type="ARBA" id="ARBA00022692"/>
    </source>
</evidence>
<dbReference type="InterPro" id="IPR037066">
    <property type="entry name" value="Plug_dom_sf"/>
</dbReference>
<dbReference type="NCBIfam" id="TIGR01783">
    <property type="entry name" value="TonB-siderophor"/>
    <property type="match status" value="1"/>
</dbReference>
<evidence type="ECO:0000256" key="2">
    <source>
        <dbReference type="ARBA" id="ARBA00009810"/>
    </source>
</evidence>
<evidence type="ECO:0000256" key="10">
    <source>
        <dbReference type="ARBA" id="ARBA00023077"/>
    </source>
</evidence>
<name>A0A939EM46_9HYPH</name>
<evidence type="ECO:0000256" key="12">
    <source>
        <dbReference type="ARBA" id="ARBA00023170"/>
    </source>
</evidence>
<dbReference type="SUPFAM" id="SSF56935">
    <property type="entry name" value="Porins"/>
    <property type="match status" value="1"/>
</dbReference>
<dbReference type="InterPro" id="IPR036942">
    <property type="entry name" value="Beta-barrel_TonB_sf"/>
</dbReference>
<keyword evidence="10 15" id="KW-0798">TonB box</keyword>
<keyword evidence="9" id="KW-0406">Ion transport</keyword>
<evidence type="ECO:0000313" key="19">
    <source>
        <dbReference type="EMBL" id="MBO0344685.1"/>
    </source>
</evidence>
<keyword evidence="20" id="KW-1185">Reference proteome</keyword>
<evidence type="ECO:0000313" key="20">
    <source>
        <dbReference type="Proteomes" id="UP000664779"/>
    </source>
</evidence>
<keyword evidence="13 14" id="KW-0998">Cell outer membrane</keyword>
<dbReference type="FunFam" id="2.170.130.10:FF:000001">
    <property type="entry name" value="Catecholate siderophore TonB-dependent receptor"/>
    <property type="match status" value="1"/>
</dbReference>
<dbReference type="Pfam" id="PF00593">
    <property type="entry name" value="TonB_dep_Rec_b-barrel"/>
    <property type="match status" value="1"/>
</dbReference>
<keyword evidence="6 14" id="KW-0812">Transmembrane</keyword>
<keyword evidence="7 16" id="KW-0732">Signal</keyword>
<keyword evidence="4 14" id="KW-1134">Transmembrane beta strand</keyword>